<dbReference type="PROSITE" id="PS51733">
    <property type="entry name" value="BPL_LPL_CATALYTIC"/>
    <property type="match status" value="1"/>
</dbReference>
<dbReference type="PANTHER" id="PTHR43679:SF2">
    <property type="entry name" value="OCTANOYL-[GCVH]:PROTEIN N-OCTANOYLTRANSFERASE"/>
    <property type="match status" value="1"/>
</dbReference>
<evidence type="ECO:0000313" key="2">
    <source>
        <dbReference type="EMBL" id="TXF12098.1"/>
    </source>
</evidence>
<dbReference type="Pfam" id="PF21948">
    <property type="entry name" value="LplA-B_cat"/>
    <property type="match status" value="1"/>
</dbReference>
<dbReference type="Gene3D" id="3.30.930.10">
    <property type="entry name" value="Bira Bifunctional Protein, Domain 2"/>
    <property type="match status" value="1"/>
</dbReference>
<dbReference type="OrthoDB" id="8557818at2"/>
<reference evidence="2 3" key="1">
    <citation type="submission" date="2019-08" db="EMBL/GenBank/DDBJ databases">
        <title>Pelomicrobium methylotrophicum gen. nov., sp. nov. a moderately thermophilic, facultatively anaerobic, lithoautotrophic and methylotrophic bacterium isolated from a terrestrial mud volcano.</title>
        <authorList>
            <person name="Slobodkina G.B."/>
            <person name="Merkel A.Y."/>
            <person name="Slobodkin A.I."/>
        </authorList>
    </citation>
    <scope>NUCLEOTIDE SEQUENCE [LARGE SCALE GENOMIC DNA]</scope>
    <source>
        <strain evidence="2 3">SM250</strain>
    </source>
</reference>
<dbReference type="InterPro" id="IPR004143">
    <property type="entry name" value="BPL_LPL_catalytic"/>
</dbReference>
<dbReference type="PANTHER" id="PTHR43679">
    <property type="entry name" value="OCTANOYLTRANSFERASE LIPM-RELATED"/>
    <property type="match status" value="1"/>
</dbReference>
<name>A0A5C7EIF7_9PROT</name>
<dbReference type="RefSeq" id="WP_147799590.1">
    <property type="nucleotide sequence ID" value="NZ_VPFL01000008.1"/>
</dbReference>
<dbReference type="InParanoid" id="A0A5C7EIF7"/>
<accession>A0A5C7EIF7</accession>
<evidence type="ECO:0000313" key="3">
    <source>
        <dbReference type="Proteomes" id="UP000321201"/>
    </source>
</evidence>
<organism evidence="2 3">
    <name type="scientific">Pelomicrobium methylotrophicum</name>
    <dbReference type="NCBI Taxonomy" id="2602750"/>
    <lineage>
        <taxon>Bacteria</taxon>
        <taxon>Pseudomonadati</taxon>
        <taxon>Pseudomonadota</taxon>
        <taxon>Hydrogenophilia</taxon>
        <taxon>Hydrogenophilia incertae sedis</taxon>
        <taxon>Pelomicrobium</taxon>
    </lineage>
</organism>
<dbReference type="EMBL" id="VPFL01000008">
    <property type="protein sequence ID" value="TXF12098.1"/>
    <property type="molecule type" value="Genomic_DNA"/>
</dbReference>
<gene>
    <name evidence="2" type="ORF">FR698_07580</name>
</gene>
<dbReference type="Proteomes" id="UP000321201">
    <property type="component" value="Unassembled WGS sequence"/>
</dbReference>
<comment type="caution">
    <text evidence="2">The sequence shown here is derived from an EMBL/GenBank/DDBJ whole genome shotgun (WGS) entry which is preliminary data.</text>
</comment>
<protein>
    <submittedName>
        <fullName evidence="2">Lipoate--protein ligase family protein</fullName>
    </submittedName>
</protein>
<dbReference type="SUPFAM" id="SSF55681">
    <property type="entry name" value="Class II aaRS and biotin synthetases"/>
    <property type="match status" value="1"/>
</dbReference>
<keyword evidence="3" id="KW-1185">Reference proteome</keyword>
<dbReference type="InterPro" id="IPR050664">
    <property type="entry name" value="Octanoyltrans_LipM/LipL"/>
</dbReference>
<dbReference type="GO" id="GO:0016874">
    <property type="term" value="F:ligase activity"/>
    <property type="evidence" value="ECO:0007669"/>
    <property type="project" value="UniProtKB-KW"/>
</dbReference>
<dbReference type="InterPro" id="IPR045864">
    <property type="entry name" value="aa-tRNA-synth_II/BPL/LPL"/>
</dbReference>
<evidence type="ECO:0000259" key="1">
    <source>
        <dbReference type="PROSITE" id="PS51733"/>
    </source>
</evidence>
<keyword evidence="2" id="KW-0436">Ligase</keyword>
<feature type="domain" description="BPL/LPL catalytic" evidence="1">
    <location>
        <begin position="30"/>
        <end position="214"/>
    </location>
</feature>
<proteinExistence type="predicted"/>
<dbReference type="AlphaFoldDB" id="A0A5C7EIF7"/>
<sequence length="331" mass="36418">MRSARLINVGFVTGEVLHATYAAVARCMKDDDPPAIVWGQAAEHVSIGQHQSREAELAAELDVPVVRRPLGGGCVWIDPDQYCFAIVVPQARLRGRPAQWGDWALAPALDTYASFGLAVERVEQDLWCRGRKIAGSGSASIGRAAVIGSSFLYRFPAERFGRCVASPSEAFRVWLVEELTEAVSDWAREGEPPPEEALLEAFRSACARRLGWHLKTATLTDEELCARAAALEEVEEPWYTPPRRAVRHGLKLNAARFLIERRAGEEWVRLVIDRKRIARIAASDDEVQSCLEATPGLPVDQGTLQRALAALSADRSARWSRFIVEAAAGVP</sequence>